<dbReference type="Pfam" id="PF02518">
    <property type="entry name" value="HATPase_c"/>
    <property type="match status" value="1"/>
</dbReference>
<proteinExistence type="predicted"/>
<organism evidence="9 10">
    <name type="scientific">Branchiibius cervicis</name>
    <dbReference type="NCBI Taxonomy" id="908252"/>
    <lineage>
        <taxon>Bacteria</taxon>
        <taxon>Bacillati</taxon>
        <taxon>Actinomycetota</taxon>
        <taxon>Actinomycetes</taxon>
        <taxon>Micrococcales</taxon>
        <taxon>Dermacoccaceae</taxon>
        <taxon>Branchiibius</taxon>
    </lineage>
</organism>
<keyword evidence="6 9" id="KW-0418">Kinase</keyword>
<evidence type="ECO:0000313" key="9">
    <source>
        <dbReference type="EMBL" id="MFC6714712.1"/>
    </source>
</evidence>
<evidence type="ECO:0000256" key="6">
    <source>
        <dbReference type="ARBA" id="ARBA00022777"/>
    </source>
</evidence>
<dbReference type="Pfam" id="PF08448">
    <property type="entry name" value="PAS_4"/>
    <property type="match status" value="1"/>
</dbReference>
<dbReference type="InterPro" id="IPR005467">
    <property type="entry name" value="His_kinase_dom"/>
</dbReference>
<dbReference type="Gene3D" id="3.30.565.10">
    <property type="entry name" value="Histidine kinase-like ATPase, C-terminal domain"/>
    <property type="match status" value="1"/>
</dbReference>
<evidence type="ECO:0000259" key="8">
    <source>
        <dbReference type="PROSITE" id="PS50109"/>
    </source>
</evidence>
<dbReference type="InterPro" id="IPR011495">
    <property type="entry name" value="Sig_transdc_His_kin_sub2_dim/P"/>
</dbReference>
<keyword evidence="3" id="KW-0597">Phosphoprotein</keyword>
<protein>
    <recommendedName>
        <fullName evidence="2">histidine kinase</fullName>
        <ecNumber evidence="2">2.7.13.3</ecNumber>
    </recommendedName>
</protein>
<dbReference type="InterPro" id="IPR013656">
    <property type="entry name" value="PAS_4"/>
</dbReference>
<keyword evidence="7" id="KW-0067">ATP-binding</keyword>
<dbReference type="Gene3D" id="3.30.450.20">
    <property type="entry name" value="PAS domain"/>
    <property type="match status" value="1"/>
</dbReference>
<dbReference type="PANTHER" id="PTHR41523:SF8">
    <property type="entry name" value="ETHYLENE RESPONSE SENSOR PROTEIN"/>
    <property type="match status" value="1"/>
</dbReference>
<name>A0ABW2AUC5_9MICO</name>
<sequence length="371" mass="40748">MLSRHTNMAAMRTPSRLEVTYLATADALARMVATGAFPHPQDTPTATRGTPRVGDGVLRLDADGVVRYASPNAVSAMNRLRYVGPIVGVRLTAALGEVLPDRGPVDEELMVTLSGKVFWQTEIQSRSAYVAVRSIPLSENGRRIGAVLLVRDVSELRRRERELLTKDATIREIHHRVKNNLQTVAAVLRLEARRLQDPSARMALENAVRRVGTIATVHETLSFGLQETVPFDDVASRTVRQAIDLANRTETRVRGEVIGQFGTLTPEDATSLAMVLAELVQNAVEHGFKHDGGTVTVRVDRRPGPDEEILTLDVQDDGAGLPEGFEPGKGGLGNQIVLSLVQDLRGTIRWERVEPHGTRVRLTAQLRAIRR</sequence>
<evidence type="ECO:0000256" key="7">
    <source>
        <dbReference type="ARBA" id="ARBA00022840"/>
    </source>
</evidence>
<keyword evidence="5" id="KW-0547">Nucleotide-binding</keyword>
<evidence type="ECO:0000313" key="10">
    <source>
        <dbReference type="Proteomes" id="UP001596356"/>
    </source>
</evidence>
<dbReference type="SUPFAM" id="SSF55785">
    <property type="entry name" value="PYP-like sensor domain (PAS domain)"/>
    <property type="match status" value="1"/>
</dbReference>
<dbReference type="PROSITE" id="PS50109">
    <property type="entry name" value="HIS_KIN"/>
    <property type="match status" value="1"/>
</dbReference>
<reference evidence="10" key="1">
    <citation type="journal article" date="2019" name="Int. J. Syst. Evol. Microbiol.">
        <title>The Global Catalogue of Microorganisms (GCM) 10K type strain sequencing project: providing services to taxonomists for standard genome sequencing and annotation.</title>
        <authorList>
            <consortium name="The Broad Institute Genomics Platform"/>
            <consortium name="The Broad Institute Genome Sequencing Center for Infectious Disease"/>
            <person name="Wu L."/>
            <person name="Ma J."/>
        </authorList>
    </citation>
    <scope>NUCLEOTIDE SEQUENCE [LARGE SCALE GENOMIC DNA]</scope>
    <source>
        <strain evidence="10">NBRC 106593</strain>
    </source>
</reference>
<keyword evidence="4 9" id="KW-0808">Transferase</keyword>
<comment type="caution">
    <text evidence="9">The sequence shown here is derived from an EMBL/GenBank/DDBJ whole genome shotgun (WGS) entry which is preliminary data.</text>
</comment>
<dbReference type="Proteomes" id="UP001596356">
    <property type="component" value="Unassembled WGS sequence"/>
</dbReference>
<comment type="catalytic activity">
    <reaction evidence="1">
        <text>ATP + protein L-histidine = ADP + protein N-phospho-L-histidine.</text>
        <dbReference type="EC" id="2.7.13.3"/>
    </reaction>
</comment>
<evidence type="ECO:0000256" key="4">
    <source>
        <dbReference type="ARBA" id="ARBA00022679"/>
    </source>
</evidence>
<dbReference type="PANTHER" id="PTHR41523">
    <property type="entry name" value="TWO-COMPONENT SYSTEM SENSOR PROTEIN"/>
    <property type="match status" value="1"/>
</dbReference>
<dbReference type="Pfam" id="PF07568">
    <property type="entry name" value="HisKA_2"/>
    <property type="match status" value="1"/>
</dbReference>
<dbReference type="EC" id="2.7.13.3" evidence="2"/>
<dbReference type="EMBL" id="JBHSWJ010000002">
    <property type="protein sequence ID" value="MFC6714712.1"/>
    <property type="molecule type" value="Genomic_DNA"/>
</dbReference>
<evidence type="ECO:0000256" key="1">
    <source>
        <dbReference type="ARBA" id="ARBA00000085"/>
    </source>
</evidence>
<evidence type="ECO:0000256" key="2">
    <source>
        <dbReference type="ARBA" id="ARBA00012438"/>
    </source>
</evidence>
<feature type="domain" description="Histidine kinase" evidence="8">
    <location>
        <begin position="172"/>
        <end position="368"/>
    </location>
</feature>
<keyword evidence="10" id="KW-1185">Reference proteome</keyword>
<evidence type="ECO:0000256" key="5">
    <source>
        <dbReference type="ARBA" id="ARBA00022741"/>
    </source>
</evidence>
<accession>A0ABW2AUC5</accession>
<evidence type="ECO:0000256" key="3">
    <source>
        <dbReference type="ARBA" id="ARBA00022553"/>
    </source>
</evidence>
<dbReference type="InterPro" id="IPR035965">
    <property type="entry name" value="PAS-like_dom_sf"/>
</dbReference>
<dbReference type="SUPFAM" id="SSF55874">
    <property type="entry name" value="ATPase domain of HSP90 chaperone/DNA topoisomerase II/histidine kinase"/>
    <property type="match status" value="1"/>
</dbReference>
<dbReference type="SMART" id="SM00387">
    <property type="entry name" value="HATPase_c"/>
    <property type="match status" value="1"/>
</dbReference>
<dbReference type="InterPro" id="IPR003594">
    <property type="entry name" value="HATPase_dom"/>
</dbReference>
<dbReference type="GO" id="GO:0004673">
    <property type="term" value="F:protein histidine kinase activity"/>
    <property type="evidence" value="ECO:0007669"/>
    <property type="project" value="UniProtKB-EC"/>
</dbReference>
<dbReference type="InterPro" id="IPR036890">
    <property type="entry name" value="HATPase_C_sf"/>
</dbReference>
<gene>
    <name evidence="9" type="ORF">ACFQBT_13165</name>
</gene>
<dbReference type="RefSeq" id="WP_377823312.1">
    <property type="nucleotide sequence ID" value="NZ_JBHSWJ010000002.1"/>
</dbReference>